<dbReference type="AlphaFoldDB" id="A0A8S1M423"/>
<reference evidence="1" key="1">
    <citation type="submission" date="2021-01" db="EMBL/GenBank/DDBJ databases">
        <authorList>
            <consortium name="Genoscope - CEA"/>
            <person name="William W."/>
        </authorList>
    </citation>
    <scope>NUCLEOTIDE SEQUENCE</scope>
</reference>
<comment type="caution">
    <text evidence="1">The sequence shown here is derived from an EMBL/GenBank/DDBJ whole genome shotgun (WGS) entry which is preliminary data.</text>
</comment>
<dbReference type="EMBL" id="CAJJDN010000033">
    <property type="protein sequence ID" value="CAD8075638.1"/>
    <property type="molecule type" value="Genomic_DNA"/>
</dbReference>
<organism evidence="1 2">
    <name type="scientific">Paramecium sonneborni</name>
    <dbReference type="NCBI Taxonomy" id="65129"/>
    <lineage>
        <taxon>Eukaryota</taxon>
        <taxon>Sar</taxon>
        <taxon>Alveolata</taxon>
        <taxon>Ciliophora</taxon>
        <taxon>Intramacronucleata</taxon>
        <taxon>Oligohymenophorea</taxon>
        <taxon>Peniculida</taxon>
        <taxon>Parameciidae</taxon>
        <taxon>Paramecium</taxon>
    </lineage>
</organism>
<keyword evidence="2" id="KW-1185">Reference proteome</keyword>
<proteinExistence type="predicted"/>
<protein>
    <submittedName>
        <fullName evidence="1">Uncharacterized protein</fullName>
    </submittedName>
</protein>
<name>A0A8S1M423_9CILI</name>
<evidence type="ECO:0000313" key="2">
    <source>
        <dbReference type="Proteomes" id="UP000692954"/>
    </source>
</evidence>
<dbReference type="Proteomes" id="UP000692954">
    <property type="component" value="Unassembled WGS sequence"/>
</dbReference>
<gene>
    <name evidence="1" type="ORF">PSON_ATCC_30995.1.T0330331</name>
</gene>
<sequence length="61" mass="7551">MNKDTKKTQSYSSLYQTCQRCLLRLHTYLRFHIKYPFILNKQFLKHSMVNQIKFYHIKDPI</sequence>
<accession>A0A8S1M423</accession>
<evidence type="ECO:0000313" key="1">
    <source>
        <dbReference type="EMBL" id="CAD8075638.1"/>
    </source>
</evidence>